<dbReference type="PANTHER" id="PTHR10039">
    <property type="entry name" value="AMELOGENIN"/>
    <property type="match status" value="1"/>
</dbReference>
<dbReference type="InterPro" id="IPR027417">
    <property type="entry name" value="P-loop_NTPase"/>
</dbReference>
<dbReference type="InterPro" id="IPR056125">
    <property type="entry name" value="DUF7708"/>
</dbReference>
<dbReference type="PANTHER" id="PTHR10039:SF16">
    <property type="entry name" value="GPI INOSITOL-DEACYLASE"/>
    <property type="match status" value="1"/>
</dbReference>
<comment type="caution">
    <text evidence="5">The sequence shown here is derived from an EMBL/GenBank/DDBJ whole genome shotgun (WGS) entry which is preliminary data.</text>
</comment>
<dbReference type="InterPro" id="IPR002110">
    <property type="entry name" value="Ankyrin_rpt"/>
</dbReference>
<evidence type="ECO:0000259" key="3">
    <source>
        <dbReference type="Pfam" id="PF24809"/>
    </source>
</evidence>
<dbReference type="OrthoDB" id="7464126at2759"/>
<sequence length="1334" mass="150429">MSEAVQLLRQDSGSLWDEAVNSLDDDLKAGVDLDKSEVNALEDLLILVEERRKALDDRSWSFKRKSGEKVMVRDILAKVTKWANHFKAVGDVASSFDPQHAALPWAGVRFLLHVATSDLNTYSQLVEATATIAESICRNALVEALLKDTDYQNEKEPRNALVKLYASILSYLTKAGAYYSESTFRRILKTGFLASSELSSAFDTITQAQEDVNWCTRNFGLEVQLQTRDDLRVMLETLDAPVRRWNESFEHLSNHIDATRRREILESISSQPYKQHHSRETSEVMPGTGTWLLQHSTYVQWKNDSASSILWLHGIPGSGKSKLTSIVVEDSLAAYQRKQAPAPAYFYCSRNPSEPERSDSSKILASIARQLAEPENRGPLLKAAVDVYEELHGGLFSLDAIRNFILRLLESYKSSVVTIIIDALDECQELSQGPLLDSSAQGMFRWASLQLEALCQQRTDNGVLERLGRLPKTLKALYQEIMTRIESFEAISERQLAQTALSWLLCGKRRFGSETFLLAVSGATEELSRDQVLDLCCNLVIYDNNMDTFRFSHLSVQEFLGEHVSYRQASAHALLAEACLMHMLQSPCFPTTLDPFLEYSCDYWAEHAQEAGEEREGRLRPIINEFLSGDQDRHSCFTQWHEVVWGPHRRWWLEPLLAKKLKLATSSSWRPSVLLLICAFDLSGVLSTTQWMECFERNASRWGPTLPEVAAECGSCDIIAWIAHHKLPFEITPRVTLNAASCLFGDGKVMKLLLDEYGSDIRLDSHVVDLAASNWVSGAAILTHLFDFYGKNLPITSDTVQLAATNEKTGKEILEVLFTKGGKSIKVSQELVLAAARYRNCDMMALLLDLRKDEVRINEEVVEVAAQLGCRDTMTLLLDKRGADIKITEYVVRAVAANETGQDKKIMSLLLERRGDEMEISQNVLHSAARRLHTNMMALLLRERRDKIRLTPDVIKVAIRDRNSSMMELLLDVYKQDLRVTKEVIRVSAQHGAPETMALLLDRRPELHITEEDLEASAQNRSPETMAVLLDRRPELRVTKEVVRAVAQYGTAETAKLLLRRRPAEFHITEDDVRAMSKRGSFGENMVSVILNNPEADFQVTERTLETVSQWGNAGTLEAVLGKCSNNIPITEAILKIAANDHLYGREKIALLAQRDLSQVTIAITEEMCWEAARNGAVDIFYYLCQLAPFPVSLDWLDIALFRHAVKMDDPDSVIELLEHRVRPDIPSTRGETPLWLAARLEHTEIVRILLKEDVDVNALTSNGESPLFWPSAWGCEEIVKLLLDAGTRTWHVDERGWTALSMAERKDHKEVVQMILDAREVEAQSGLVPLSSP</sequence>
<dbReference type="InterPro" id="IPR036770">
    <property type="entry name" value="Ankyrin_rpt-contain_sf"/>
</dbReference>
<dbReference type="Pfam" id="PF24883">
    <property type="entry name" value="NPHP3_N"/>
    <property type="match status" value="1"/>
</dbReference>
<dbReference type="Gene3D" id="1.25.40.20">
    <property type="entry name" value="Ankyrin repeat-containing domain"/>
    <property type="match status" value="1"/>
</dbReference>
<feature type="domain" description="Nephrocystin 3-like N-terminal" evidence="4">
    <location>
        <begin position="287"/>
        <end position="452"/>
    </location>
</feature>
<evidence type="ECO:0000256" key="2">
    <source>
        <dbReference type="PROSITE-ProRule" id="PRU00023"/>
    </source>
</evidence>
<accession>A0A8H4LK07</accession>
<dbReference type="SMART" id="SM00248">
    <property type="entry name" value="ANK"/>
    <property type="match status" value="6"/>
</dbReference>
<dbReference type="SUPFAM" id="SSF48403">
    <property type="entry name" value="Ankyrin repeat"/>
    <property type="match status" value="2"/>
</dbReference>
<protein>
    <submittedName>
        <fullName evidence="5">Ankyrin repeat</fullName>
    </submittedName>
</protein>
<evidence type="ECO:0000256" key="1">
    <source>
        <dbReference type="ARBA" id="ARBA00022737"/>
    </source>
</evidence>
<name>A0A8H4LK07_9HYPO</name>
<dbReference type="SUPFAM" id="SSF52540">
    <property type="entry name" value="P-loop containing nucleoside triphosphate hydrolases"/>
    <property type="match status" value="1"/>
</dbReference>
<feature type="domain" description="DUF7708" evidence="3">
    <location>
        <begin position="75"/>
        <end position="209"/>
    </location>
</feature>
<dbReference type="Gene3D" id="1.20.5.340">
    <property type="match status" value="1"/>
</dbReference>
<dbReference type="Pfam" id="PF24809">
    <property type="entry name" value="DUF7708"/>
    <property type="match status" value="1"/>
</dbReference>
<keyword evidence="1" id="KW-0677">Repeat</keyword>
<dbReference type="Proteomes" id="UP000554235">
    <property type="component" value="Unassembled WGS sequence"/>
</dbReference>
<dbReference type="Pfam" id="PF12796">
    <property type="entry name" value="Ank_2"/>
    <property type="match status" value="1"/>
</dbReference>
<organism evidence="5 6">
    <name type="scientific">Fusarium albosuccineum</name>
    <dbReference type="NCBI Taxonomy" id="1237068"/>
    <lineage>
        <taxon>Eukaryota</taxon>
        <taxon>Fungi</taxon>
        <taxon>Dikarya</taxon>
        <taxon>Ascomycota</taxon>
        <taxon>Pezizomycotina</taxon>
        <taxon>Sordariomycetes</taxon>
        <taxon>Hypocreomycetidae</taxon>
        <taxon>Hypocreales</taxon>
        <taxon>Nectriaceae</taxon>
        <taxon>Fusarium</taxon>
        <taxon>Fusarium decemcellulare species complex</taxon>
    </lineage>
</organism>
<dbReference type="EMBL" id="JAADYS010000323">
    <property type="protein sequence ID" value="KAF4470591.1"/>
    <property type="molecule type" value="Genomic_DNA"/>
</dbReference>
<keyword evidence="2" id="KW-0040">ANK repeat</keyword>
<dbReference type="Pfam" id="PF23397">
    <property type="entry name" value="DUF7104"/>
    <property type="match status" value="8"/>
</dbReference>
<dbReference type="InterPro" id="IPR055530">
    <property type="entry name" value="DUF7104"/>
</dbReference>
<dbReference type="PROSITE" id="PS50297">
    <property type="entry name" value="ANK_REP_REGION"/>
    <property type="match status" value="1"/>
</dbReference>
<evidence type="ECO:0000313" key="5">
    <source>
        <dbReference type="EMBL" id="KAF4470591.1"/>
    </source>
</evidence>
<feature type="repeat" description="ANK" evidence="2">
    <location>
        <begin position="1230"/>
        <end position="1262"/>
    </location>
</feature>
<dbReference type="Gene3D" id="3.40.50.300">
    <property type="entry name" value="P-loop containing nucleotide triphosphate hydrolases"/>
    <property type="match status" value="1"/>
</dbReference>
<proteinExistence type="predicted"/>
<keyword evidence="6" id="KW-1185">Reference proteome</keyword>
<reference evidence="5 6" key="1">
    <citation type="submission" date="2020-01" db="EMBL/GenBank/DDBJ databases">
        <title>Identification and distribution of gene clusters putatively required for synthesis of sphingolipid metabolism inhibitors in phylogenetically diverse species of the filamentous fungus Fusarium.</title>
        <authorList>
            <person name="Kim H.-S."/>
            <person name="Busman M."/>
            <person name="Brown D.W."/>
            <person name="Divon H."/>
            <person name="Uhlig S."/>
            <person name="Proctor R.H."/>
        </authorList>
    </citation>
    <scope>NUCLEOTIDE SEQUENCE [LARGE SCALE GENOMIC DNA]</scope>
    <source>
        <strain evidence="5 6">NRRL 20459</strain>
    </source>
</reference>
<dbReference type="InterPro" id="IPR056884">
    <property type="entry name" value="NPHP3-like_N"/>
</dbReference>
<dbReference type="PROSITE" id="PS50088">
    <property type="entry name" value="ANK_REPEAT"/>
    <property type="match status" value="1"/>
</dbReference>
<evidence type="ECO:0000259" key="4">
    <source>
        <dbReference type="Pfam" id="PF24883"/>
    </source>
</evidence>
<gene>
    <name evidence="5" type="ORF">FALBO_2509</name>
</gene>
<evidence type="ECO:0000313" key="6">
    <source>
        <dbReference type="Proteomes" id="UP000554235"/>
    </source>
</evidence>